<gene>
    <name evidence="1" type="ORF">UQ64_06525</name>
</gene>
<comment type="caution">
    <text evidence="1">The sequence shown here is derived from an EMBL/GenBank/DDBJ whole genome shotgun (WGS) entry which is preliminary data.</text>
</comment>
<evidence type="ECO:0000313" key="2">
    <source>
        <dbReference type="Proteomes" id="UP000054709"/>
    </source>
</evidence>
<reference evidence="1 2" key="1">
    <citation type="journal article" date="2015" name="Int. Biodeterior. Biodegradation">
        <title>Physiological and genetic screening methods for the isolation of methyl tert-butyl ether-degrading bacteria for bioremediation purposes.</title>
        <authorList>
            <person name="Guisado I.M."/>
            <person name="Purswani J."/>
            <person name="Gonzalez Lopez J."/>
            <person name="Pozo C."/>
        </authorList>
    </citation>
    <scope>NUCLEOTIDE SEQUENCE [LARGE SCALE GENOMIC DNA]</scope>
    <source>
        <strain evidence="1 2">SH7</strain>
    </source>
</reference>
<accession>A0A0W1B3L9</accession>
<proteinExistence type="predicted"/>
<dbReference type="EMBL" id="LCZJ02000015">
    <property type="protein sequence ID" value="KTD88144.1"/>
    <property type="molecule type" value="Genomic_DNA"/>
</dbReference>
<organism evidence="1 2">
    <name type="scientific">Paenibacillus etheri</name>
    <dbReference type="NCBI Taxonomy" id="1306852"/>
    <lineage>
        <taxon>Bacteria</taxon>
        <taxon>Bacillati</taxon>
        <taxon>Bacillota</taxon>
        <taxon>Bacilli</taxon>
        <taxon>Bacillales</taxon>
        <taxon>Paenibacillaceae</taxon>
        <taxon>Paenibacillus</taxon>
    </lineage>
</organism>
<dbReference type="OrthoDB" id="2626503at2"/>
<keyword evidence="2" id="KW-1185">Reference proteome</keyword>
<protein>
    <submittedName>
        <fullName evidence="1">Uncharacterized protein</fullName>
    </submittedName>
</protein>
<evidence type="ECO:0000313" key="1">
    <source>
        <dbReference type="EMBL" id="KTD88144.1"/>
    </source>
</evidence>
<sequence>MRGTHTFLLHEETVDFIIDAETYFNPPVLNIQQGGESIQHHFSNEQLAELEYKIRTYLDGIRYPETPDQQLLLHDECIAAIEEGIA</sequence>
<dbReference type="RefSeq" id="WP_060622081.1">
    <property type="nucleotide sequence ID" value="NZ_LCZJ02000015.1"/>
</dbReference>
<dbReference type="AlphaFoldDB" id="A0A0W1B3L9"/>
<dbReference type="Proteomes" id="UP000054709">
    <property type="component" value="Unassembled WGS sequence"/>
</dbReference>
<name>A0A0W1B3L9_9BACL</name>